<evidence type="ECO:0000313" key="5">
    <source>
        <dbReference type="EMBL" id="NDJ73225.1"/>
    </source>
</evidence>
<dbReference type="SUPFAM" id="SSF46785">
    <property type="entry name" value="Winged helix' DNA-binding domain"/>
    <property type="match status" value="1"/>
</dbReference>
<keyword evidence="2" id="KW-0238">DNA-binding</keyword>
<dbReference type="PANTHER" id="PTHR44846:SF1">
    <property type="entry name" value="MANNOSYL-D-GLYCERATE TRANSPORT_METABOLISM SYSTEM REPRESSOR MNGR-RELATED"/>
    <property type="match status" value="1"/>
</dbReference>
<dbReference type="PANTHER" id="PTHR44846">
    <property type="entry name" value="MANNOSYL-D-GLYCERATE TRANSPORT/METABOLISM SYSTEM REPRESSOR MNGR-RELATED"/>
    <property type="match status" value="1"/>
</dbReference>
<reference evidence="5" key="1">
    <citation type="submission" date="2020-01" db="EMBL/GenBank/DDBJ databases">
        <title>Vaginal microbiome of pregnant Indian women: Insights into the genome of dominants Lactobacillus species.</title>
        <authorList>
            <person name="Das B."/>
            <person name="Mehta O."/>
            <person name="Ghosh T.S."/>
            <person name="Kothidar A."/>
            <person name="Gowtham M.R."/>
            <person name="Mitra R."/>
            <person name="Kshetrapal P."/>
            <person name="Wadhwa N."/>
            <person name="Thiruvengadam R."/>
            <person name="Nair G.B."/>
            <person name="Bhatnagar S."/>
            <person name="Das B."/>
        </authorList>
    </citation>
    <scope>NUCLEOTIDE SEQUENCE</scope>
    <source>
        <strain evidence="5">Indica</strain>
    </source>
</reference>
<evidence type="ECO:0000256" key="2">
    <source>
        <dbReference type="ARBA" id="ARBA00023125"/>
    </source>
</evidence>
<dbReference type="SMART" id="SM00345">
    <property type="entry name" value="HTH_GNTR"/>
    <property type="match status" value="1"/>
</dbReference>
<dbReference type="InterPro" id="IPR028978">
    <property type="entry name" value="Chorismate_lyase_/UTRA_dom_sf"/>
</dbReference>
<sequence>MKEIPKYLLIADKIKHEIKTGEYNPNDQLPKEFDLAKAYNVSRITIRNALSELERQDLIYRVQGAGTFVKDTEISSAVNSDRLELINLKKYKLKVTDFEVGQVDEKVTKALELQPYDIVYTIRRAALDKQDVVAFQKICIPAKVIQGMNMEMLESSIYPLISQKIGLKPKKAVRDISLVHANSNLVKKNKVQDKVEDNEPLLKWLQKSYLENGKPFEWNETYYRISKFSIKEAIIL</sequence>
<comment type="caution">
    <text evidence="5">The sequence shown here is derived from an EMBL/GenBank/DDBJ whole genome shotgun (WGS) entry which is preliminary data.</text>
</comment>
<organism evidence="5">
    <name type="scientific">Lactobacillus paragasseri</name>
    <dbReference type="NCBI Taxonomy" id="2107999"/>
    <lineage>
        <taxon>Bacteria</taxon>
        <taxon>Bacillati</taxon>
        <taxon>Bacillota</taxon>
        <taxon>Bacilli</taxon>
        <taxon>Lactobacillales</taxon>
        <taxon>Lactobacillaceae</taxon>
        <taxon>Lactobacillus</taxon>
    </lineage>
</organism>
<dbReference type="InterPro" id="IPR036388">
    <property type="entry name" value="WH-like_DNA-bd_sf"/>
</dbReference>
<dbReference type="EMBL" id="JAADJO010000003">
    <property type="protein sequence ID" value="NDJ73225.1"/>
    <property type="molecule type" value="Genomic_DNA"/>
</dbReference>
<evidence type="ECO:0000259" key="4">
    <source>
        <dbReference type="PROSITE" id="PS50949"/>
    </source>
</evidence>
<dbReference type="FunFam" id="1.10.10.10:FF:000079">
    <property type="entry name" value="GntR family transcriptional regulator"/>
    <property type="match status" value="1"/>
</dbReference>
<dbReference type="PROSITE" id="PS50949">
    <property type="entry name" value="HTH_GNTR"/>
    <property type="match status" value="1"/>
</dbReference>
<dbReference type="RefSeq" id="WP_144231735.1">
    <property type="nucleotide sequence ID" value="NZ_CAKMAD010000003.1"/>
</dbReference>
<accession>A0A6B2FS25</accession>
<dbReference type="Pfam" id="PF07702">
    <property type="entry name" value="UTRA"/>
    <property type="match status" value="1"/>
</dbReference>
<keyword evidence="1" id="KW-0805">Transcription regulation</keyword>
<dbReference type="Gene3D" id="3.40.1410.10">
    <property type="entry name" value="Chorismate lyase-like"/>
    <property type="match status" value="1"/>
</dbReference>
<feature type="domain" description="HTH gntR-type" evidence="4">
    <location>
        <begin position="4"/>
        <end position="72"/>
    </location>
</feature>
<protein>
    <submittedName>
        <fullName evidence="5">GntR family transcriptional regulator</fullName>
    </submittedName>
</protein>
<dbReference type="InterPro" id="IPR036390">
    <property type="entry name" value="WH_DNA-bd_sf"/>
</dbReference>
<dbReference type="GO" id="GO:0003700">
    <property type="term" value="F:DNA-binding transcription factor activity"/>
    <property type="evidence" value="ECO:0007669"/>
    <property type="project" value="InterPro"/>
</dbReference>
<dbReference type="InterPro" id="IPR011663">
    <property type="entry name" value="UTRA"/>
</dbReference>
<keyword evidence="3" id="KW-0804">Transcription</keyword>
<dbReference type="AlphaFoldDB" id="A0A6B2FS25"/>
<dbReference type="SMART" id="SM00866">
    <property type="entry name" value="UTRA"/>
    <property type="match status" value="1"/>
</dbReference>
<gene>
    <name evidence="5" type="ORF">GWG61_01635</name>
</gene>
<dbReference type="SUPFAM" id="SSF64288">
    <property type="entry name" value="Chorismate lyase-like"/>
    <property type="match status" value="1"/>
</dbReference>
<dbReference type="Pfam" id="PF00392">
    <property type="entry name" value="GntR"/>
    <property type="match status" value="1"/>
</dbReference>
<dbReference type="Gene3D" id="1.10.10.10">
    <property type="entry name" value="Winged helix-like DNA-binding domain superfamily/Winged helix DNA-binding domain"/>
    <property type="match status" value="1"/>
</dbReference>
<dbReference type="CDD" id="cd07377">
    <property type="entry name" value="WHTH_GntR"/>
    <property type="match status" value="1"/>
</dbReference>
<dbReference type="GO" id="GO:0003677">
    <property type="term" value="F:DNA binding"/>
    <property type="evidence" value="ECO:0007669"/>
    <property type="project" value="UniProtKB-KW"/>
</dbReference>
<dbReference type="InterPro" id="IPR000524">
    <property type="entry name" value="Tscrpt_reg_HTH_GntR"/>
</dbReference>
<dbReference type="GO" id="GO:0045892">
    <property type="term" value="P:negative regulation of DNA-templated transcription"/>
    <property type="evidence" value="ECO:0007669"/>
    <property type="project" value="TreeGrafter"/>
</dbReference>
<evidence type="ECO:0000256" key="3">
    <source>
        <dbReference type="ARBA" id="ARBA00023163"/>
    </source>
</evidence>
<dbReference type="InterPro" id="IPR050679">
    <property type="entry name" value="Bact_HTH_transcr_reg"/>
</dbReference>
<name>A0A6B2FS25_9LACO</name>
<dbReference type="PRINTS" id="PR00035">
    <property type="entry name" value="HTHGNTR"/>
</dbReference>
<proteinExistence type="predicted"/>
<evidence type="ECO:0000256" key="1">
    <source>
        <dbReference type="ARBA" id="ARBA00023015"/>
    </source>
</evidence>